<accession>A0A1R4HFH6</accession>
<evidence type="ECO:0000256" key="7">
    <source>
        <dbReference type="ARBA" id="ARBA00023125"/>
    </source>
</evidence>
<evidence type="ECO:0000256" key="1">
    <source>
        <dbReference type="ARBA" id="ARBA00006594"/>
    </source>
</evidence>
<evidence type="ECO:0000256" key="5">
    <source>
        <dbReference type="ARBA" id="ARBA00022691"/>
    </source>
</evidence>
<comment type="similarity">
    <text evidence="1">Belongs to the N(4)/N(6)-methyltransferase family.</text>
</comment>
<proteinExistence type="inferred from homology"/>
<evidence type="ECO:0000256" key="6">
    <source>
        <dbReference type="ARBA" id="ARBA00022747"/>
    </source>
</evidence>
<reference evidence="12" key="1">
    <citation type="submission" date="2017-02" db="EMBL/GenBank/DDBJ databases">
        <authorList>
            <person name="Daims H."/>
        </authorList>
    </citation>
    <scope>NUCLEOTIDE SEQUENCE [LARGE SCALE GENOMIC DNA]</scope>
</reference>
<comment type="catalytic activity">
    <reaction evidence="8">
        <text>a 2'-deoxyadenosine in DNA + S-adenosyl-L-methionine = an N(6)-methyl-2'-deoxyadenosine in DNA + S-adenosyl-L-homocysteine + H(+)</text>
        <dbReference type="Rhea" id="RHEA:15197"/>
        <dbReference type="Rhea" id="RHEA-COMP:12418"/>
        <dbReference type="Rhea" id="RHEA-COMP:12419"/>
        <dbReference type="ChEBI" id="CHEBI:15378"/>
        <dbReference type="ChEBI" id="CHEBI:57856"/>
        <dbReference type="ChEBI" id="CHEBI:59789"/>
        <dbReference type="ChEBI" id="CHEBI:90615"/>
        <dbReference type="ChEBI" id="CHEBI:90616"/>
        <dbReference type="EC" id="2.1.1.72"/>
    </reaction>
</comment>
<dbReference type="PANTHER" id="PTHR33841">
    <property type="entry name" value="DNA METHYLTRANSFERASE YEEA-RELATED"/>
    <property type="match status" value="1"/>
</dbReference>
<evidence type="ECO:0000256" key="3">
    <source>
        <dbReference type="ARBA" id="ARBA00022603"/>
    </source>
</evidence>
<dbReference type="PANTHER" id="PTHR33841:SF5">
    <property type="entry name" value="DNA METHYLASE (MODIFICATION METHYLASE) (METHYLTRANSFERASE)-RELATED"/>
    <property type="match status" value="1"/>
</dbReference>
<evidence type="ECO:0000313" key="12">
    <source>
        <dbReference type="Proteomes" id="UP000195442"/>
    </source>
</evidence>
<dbReference type="EC" id="2.1.1.72" evidence="2"/>
<keyword evidence="7" id="KW-0238">DNA-binding</keyword>
<sequence length="774" mass="89220">MEKLTVSTELLKKFKTLYDYDFDNDIGTPVLGHIFEQSIADLDEIYEAITEEQELQGNVKSSTSTSGKRKQDGIVYTPEFITDYIIKHTLGGYLEQKKTGVAHEQDSAAYWLEYRSILAKTRVLDPACGSGAFLIGAFKYLKAEYDFVNRRLPGGEGANTDLFGLDLEAGILKNNLFGVDLNAESIEITQLALWLETAEKGKKLNPLDDNIKQGNSIIHHKNADKQAFVWKGIDRKDVNNEFSKVMETGGFDVILGNPPYVRQERLTAIKPYLQKHYQTYHGVADLYTYFFELGLNLLKKGGRLGYISSSTFFRTNSGTPLREFLKVQSNLQTVIDFGDYPVFDGVTTYPAILIMEKPERLRKSAPKSEFNFLNITAKKDPQHNALKQQLQSELGVMKQTALSAEAWQLEDERFANLRQKITKGYKTLKEVYGSPLYGIKTGLSEAFVINQQQYEHLKQDDPDGKILKLFLEGKDLKRWRAESRDLYLILFPKGWTHRQLNYTEGDVVLTEIEAWRYLQRNYPKIAEYLSAYATRGRKRGDKGYFWWELRSCAYYERFEEPKIVYNRFMPHSLFWFDSTNNYHNDALYFIPAVGYYELGLLNSSLYWYLLTANALTMSGGFYQVHGNVLEKMPIPTSTDEQKSHIANLAQQCQTNAQARYELEQKVQRRLLQNLRPANNGEPLNTKLNEWWKLATVTELATEAAKAFKLKKYEGLNVDLYDLIQQDKWEKYLNDNTHQWQAYTQTIKSLEQQINSAVYALFKLTSEEIGLIERG</sequence>
<dbReference type="GO" id="GO:0032259">
    <property type="term" value="P:methylation"/>
    <property type="evidence" value="ECO:0007669"/>
    <property type="project" value="UniProtKB-KW"/>
</dbReference>
<keyword evidence="6" id="KW-0680">Restriction system</keyword>
<dbReference type="PROSITE" id="PS00092">
    <property type="entry name" value="N6_MTASE"/>
    <property type="match status" value="1"/>
</dbReference>
<evidence type="ECO:0000259" key="10">
    <source>
        <dbReference type="Pfam" id="PF12950"/>
    </source>
</evidence>
<dbReference type="SUPFAM" id="SSF53335">
    <property type="entry name" value="S-adenosyl-L-methionine-dependent methyltransferases"/>
    <property type="match status" value="1"/>
</dbReference>
<evidence type="ECO:0000313" key="11">
    <source>
        <dbReference type="EMBL" id="SJM94984.1"/>
    </source>
</evidence>
<dbReference type="InterPro" id="IPR002052">
    <property type="entry name" value="DNA_methylase_N6_adenine_CS"/>
</dbReference>
<keyword evidence="3 11" id="KW-0489">Methyltransferase</keyword>
<feature type="domain" description="TaqI-like C-terminal specificity" evidence="10">
    <location>
        <begin position="470"/>
        <end position="634"/>
    </location>
</feature>
<dbReference type="EMBL" id="FUKJ01000386">
    <property type="protein sequence ID" value="SJM94984.1"/>
    <property type="molecule type" value="Genomic_DNA"/>
</dbReference>
<dbReference type="InterPro" id="IPR011639">
    <property type="entry name" value="MethylTrfase_TaqI-like_dom"/>
</dbReference>
<dbReference type="Proteomes" id="UP000195442">
    <property type="component" value="Unassembled WGS sequence"/>
</dbReference>
<evidence type="ECO:0000256" key="4">
    <source>
        <dbReference type="ARBA" id="ARBA00022679"/>
    </source>
</evidence>
<dbReference type="Pfam" id="PF12950">
    <property type="entry name" value="TaqI_C"/>
    <property type="match status" value="1"/>
</dbReference>
<keyword evidence="12" id="KW-1185">Reference proteome</keyword>
<dbReference type="GO" id="GO:0003677">
    <property type="term" value="F:DNA binding"/>
    <property type="evidence" value="ECO:0007669"/>
    <property type="project" value="UniProtKB-KW"/>
</dbReference>
<feature type="domain" description="Type II methyltransferase M.TaqI-like" evidence="9">
    <location>
        <begin position="174"/>
        <end position="343"/>
    </location>
</feature>
<evidence type="ECO:0000259" key="9">
    <source>
        <dbReference type="Pfam" id="PF07669"/>
    </source>
</evidence>
<keyword evidence="4" id="KW-0808">Transferase</keyword>
<dbReference type="GO" id="GO:0009007">
    <property type="term" value="F:site-specific DNA-methyltransferase (adenine-specific) activity"/>
    <property type="evidence" value="ECO:0007669"/>
    <property type="project" value="UniProtKB-EC"/>
</dbReference>
<organism evidence="11 12">
    <name type="scientific">Crenothrix polyspora</name>
    <dbReference type="NCBI Taxonomy" id="360316"/>
    <lineage>
        <taxon>Bacteria</taxon>
        <taxon>Pseudomonadati</taxon>
        <taxon>Pseudomonadota</taxon>
        <taxon>Gammaproteobacteria</taxon>
        <taxon>Methylococcales</taxon>
        <taxon>Crenotrichaceae</taxon>
        <taxon>Crenothrix</taxon>
    </lineage>
</organism>
<evidence type="ECO:0000256" key="8">
    <source>
        <dbReference type="ARBA" id="ARBA00047942"/>
    </source>
</evidence>
<dbReference type="PRINTS" id="PR00507">
    <property type="entry name" value="N12N6MTFRASE"/>
</dbReference>
<dbReference type="InterPro" id="IPR029063">
    <property type="entry name" value="SAM-dependent_MTases_sf"/>
</dbReference>
<dbReference type="InterPro" id="IPR050953">
    <property type="entry name" value="N4_N6_ade-DNA_methylase"/>
</dbReference>
<dbReference type="Pfam" id="PF07669">
    <property type="entry name" value="Eco57I"/>
    <property type="match status" value="1"/>
</dbReference>
<dbReference type="Gene3D" id="3.40.50.150">
    <property type="entry name" value="Vaccinia Virus protein VP39"/>
    <property type="match status" value="1"/>
</dbReference>
<dbReference type="InterPro" id="IPR025931">
    <property type="entry name" value="TaqI_C"/>
</dbReference>
<evidence type="ECO:0000256" key="2">
    <source>
        <dbReference type="ARBA" id="ARBA00011900"/>
    </source>
</evidence>
<gene>
    <name evidence="11" type="ORF">CRENPOLYSF2_4460007</name>
</gene>
<keyword evidence="5" id="KW-0949">S-adenosyl-L-methionine</keyword>
<dbReference type="GO" id="GO:0009307">
    <property type="term" value="P:DNA restriction-modification system"/>
    <property type="evidence" value="ECO:0007669"/>
    <property type="project" value="UniProtKB-KW"/>
</dbReference>
<protein>
    <recommendedName>
        <fullName evidence="2">site-specific DNA-methyltransferase (adenine-specific)</fullName>
        <ecNumber evidence="2">2.1.1.72</ecNumber>
    </recommendedName>
</protein>
<name>A0A1R4HFH6_9GAMM</name>
<dbReference type="AlphaFoldDB" id="A0A1R4HFH6"/>